<dbReference type="HOGENOM" id="CLU_170996_0_0_6"/>
<sequence length="109" mass="12717">MIYVLFRWDLKAGTEQSFKEGWTEIIHRNIEKHGALGSRLHKTKDNQWISYSKWLSEVHFKRAQTIHDQHEEARIKMVSAITKTYPPIVMVPVLDNAVVIDPAQPQSHL</sequence>
<evidence type="ECO:0000313" key="2">
    <source>
        <dbReference type="Proteomes" id="UP000000639"/>
    </source>
</evidence>
<dbReference type="AlphaFoldDB" id="A1SZL7"/>
<dbReference type="InterPro" id="IPR011008">
    <property type="entry name" value="Dimeric_a/b-barrel"/>
</dbReference>
<protein>
    <submittedName>
        <fullName evidence="1">Uncharacterized protein</fullName>
    </submittedName>
</protein>
<accession>A1SZL7</accession>
<dbReference type="SUPFAM" id="SSF54909">
    <property type="entry name" value="Dimeric alpha+beta barrel"/>
    <property type="match status" value="1"/>
</dbReference>
<dbReference type="Gene3D" id="3.30.70.100">
    <property type="match status" value="1"/>
</dbReference>
<dbReference type="Proteomes" id="UP000000639">
    <property type="component" value="Chromosome"/>
</dbReference>
<dbReference type="EMBL" id="CP000510">
    <property type="protein sequence ID" value="ABM04932.1"/>
    <property type="molecule type" value="Genomic_DNA"/>
</dbReference>
<name>A1SZL7_PSYIN</name>
<dbReference type="KEGG" id="pin:Ping_3245"/>
<gene>
    <name evidence="1" type="ordered locus">Ping_3245</name>
</gene>
<keyword evidence="2" id="KW-1185">Reference proteome</keyword>
<dbReference type="RefSeq" id="WP_011771484.1">
    <property type="nucleotide sequence ID" value="NC_008709.1"/>
</dbReference>
<dbReference type="eggNOG" id="COG2329">
    <property type="taxonomic scope" value="Bacteria"/>
</dbReference>
<reference evidence="1 2" key="1">
    <citation type="submission" date="2007-01" db="EMBL/GenBank/DDBJ databases">
        <title>Complete sequence of Psychromonas ingrahamii 37.</title>
        <authorList>
            <consortium name="US DOE Joint Genome Institute"/>
            <person name="Copeland A."/>
            <person name="Lucas S."/>
            <person name="Lapidus A."/>
            <person name="Barry K."/>
            <person name="Detter J.C."/>
            <person name="Glavina del Rio T."/>
            <person name="Hammon N."/>
            <person name="Israni S."/>
            <person name="Dalin E."/>
            <person name="Tice H."/>
            <person name="Pitluck S."/>
            <person name="Thompson L.S."/>
            <person name="Brettin T."/>
            <person name="Bruce D."/>
            <person name="Han C."/>
            <person name="Tapia R."/>
            <person name="Schmutz J."/>
            <person name="Larimer F."/>
            <person name="Land M."/>
            <person name="Hauser L."/>
            <person name="Kyrpides N."/>
            <person name="Ivanova N."/>
            <person name="Staley J."/>
            <person name="Richardson P."/>
        </authorList>
    </citation>
    <scope>NUCLEOTIDE SEQUENCE [LARGE SCALE GENOMIC DNA]</scope>
    <source>
        <strain evidence="1 2">37</strain>
    </source>
</reference>
<evidence type="ECO:0000313" key="1">
    <source>
        <dbReference type="EMBL" id="ABM04932.1"/>
    </source>
</evidence>
<proteinExistence type="predicted"/>
<organism evidence="1 2">
    <name type="scientific">Psychromonas ingrahamii (strain DSM 17664 / CCUG 51855 / 37)</name>
    <dbReference type="NCBI Taxonomy" id="357804"/>
    <lineage>
        <taxon>Bacteria</taxon>
        <taxon>Pseudomonadati</taxon>
        <taxon>Pseudomonadota</taxon>
        <taxon>Gammaproteobacteria</taxon>
        <taxon>Alteromonadales</taxon>
        <taxon>Psychromonadaceae</taxon>
        <taxon>Psychromonas</taxon>
    </lineage>
</organism>
<dbReference type="STRING" id="357804.Ping_3245"/>
<dbReference type="OrthoDB" id="6105906at2"/>